<proteinExistence type="predicted"/>
<sequence length="68" mass="7479">MSSYRAIIEWDSDIAAQQCEHFLGRANGRDVLDDDARHVVLAPHNISDGANLCTRDVVDSQPNVDSVV</sequence>
<dbReference type="Proteomes" id="UP000001055">
    <property type="component" value="Unassembled WGS sequence"/>
</dbReference>
<reference evidence="2" key="1">
    <citation type="journal article" date="2007" name="Plant Cell">
        <title>Dothideomycete-plant interactions illuminated by genome sequencing and EST analysis of the wheat pathogen Stagonospora nodorum.</title>
        <authorList>
            <person name="Hane J.K."/>
            <person name="Lowe R.G."/>
            <person name="Solomon P.S."/>
            <person name="Tan K.C."/>
            <person name="Schoch C.L."/>
            <person name="Spatafora J.W."/>
            <person name="Crous P.W."/>
            <person name="Kodira C."/>
            <person name="Birren B.W."/>
            <person name="Galagan J.E."/>
            <person name="Torriani S.F."/>
            <person name="McDonald B.A."/>
            <person name="Oliver R.P."/>
        </authorList>
    </citation>
    <scope>NUCLEOTIDE SEQUENCE [LARGE SCALE GENOMIC DNA]</scope>
    <source>
        <strain evidence="2">SN15 / ATCC MYA-4574 / FGSC 10173</strain>
    </source>
</reference>
<dbReference type="AlphaFoldDB" id="Q0TZS6"/>
<dbReference type="KEGG" id="pno:SNOG_15091"/>
<organism evidence="1 2">
    <name type="scientific">Phaeosphaeria nodorum (strain SN15 / ATCC MYA-4574 / FGSC 10173)</name>
    <name type="common">Glume blotch fungus</name>
    <name type="synonym">Parastagonospora nodorum</name>
    <dbReference type="NCBI Taxonomy" id="321614"/>
    <lineage>
        <taxon>Eukaryota</taxon>
        <taxon>Fungi</taxon>
        <taxon>Dikarya</taxon>
        <taxon>Ascomycota</taxon>
        <taxon>Pezizomycotina</taxon>
        <taxon>Dothideomycetes</taxon>
        <taxon>Pleosporomycetidae</taxon>
        <taxon>Pleosporales</taxon>
        <taxon>Pleosporineae</taxon>
        <taxon>Phaeosphaeriaceae</taxon>
        <taxon>Parastagonospora</taxon>
    </lineage>
</organism>
<dbReference type="RefSeq" id="XP_001805254.1">
    <property type="nucleotide sequence ID" value="XM_001805202.1"/>
</dbReference>
<gene>
    <name evidence="1" type="ORF">SNOG_15091</name>
</gene>
<dbReference type="InParanoid" id="Q0TZS6"/>
<evidence type="ECO:0000313" key="1">
    <source>
        <dbReference type="EMBL" id="EAT77634.1"/>
    </source>
</evidence>
<dbReference type="GeneID" id="5982182"/>
<evidence type="ECO:0000313" key="2">
    <source>
        <dbReference type="Proteomes" id="UP000001055"/>
    </source>
</evidence>
<name>Q0TZS6_PHANO</name>
<dbReference type="EMBL" id="CH445359">
    <property type="protein sequence ID" value="EAT77634.1"/>
    <property type="molecule type" value="Genomic_DNA"/>
</dbReference>
<protein>
    <submittedName>
        <fullName evidence="1">Uncharacterized protein</fullName>
    </submittedName>
</protein>
<accession>Q0TZS6</accession>